<name>A0A3B1AUA7_9ZZZZ</name>
<proteinExistence type="predicted"/>
<dbReference type="EMBL" id="UOFY01000039">
    <property type="protein sequence ID" value="VAX09586.1"/>
    <property type="molecule type" value="Genomic_DNA"/>
</dbReference>
<accession>A0A3B1AUA7</accession>
<sequence length="51" mass="5536">MLTCHMNVILHVIILLSGGKSLANTNTKGKHVFVKKCEGLVYSFCLASCIV</sequence>
<organism evidence="1">
    <name type="scientific">hydrothermal vent metagenome</name>
    <dbReference type="NCBI Taxonomy" id="652676"/>
    <lineage>
        <taxon>unclassified sequences</taxon>
        <taxon>metagenomes</taxon>
        <taxon>ecological metagenomes</taxon>
    </lineage>
</organism>
<protein>
    <submittedName>
        <fullName evidence="1">Uncharacterized protein</fullName>
    </submittedName>
</protein>
<gene>
    <name evidence="1" type="ORF">MNBD_GAMMA25-2213</name>
</gene>
<evidence type="ECO:0000313" key="1">
    <source>
        <dbReference type="EMBL" id="VAX09586.1"/>
    </source>
</evidence>
<dbReference type="AlphaFoldDB" id="A0A3B1AUA7"/>
<reference evidence="1" key="1">
    <citation type="submission" date="2018-06" db="EMBL/GenBank/DDBJ databases">
        <authorList>
            <person name="Zhirakovskaya E."/>
        </authorList>
    </citation>
    <scope>NUCLEOTIDE SEQUENCE</scope>
</reference>